<accession>A0A0G1QWX6</accession>
<keyword evidence="1" id="KW-0472">Membrane</keyword>
<evidence type="ECO:0000313" key="3">
    <source>
        <dbReference type="Proteomes" id="UP000033946"/>
    </source>
</evidence>
<dbReference type="AlphaFoldDB" id="A0A0G1QWX6"/>
<dbReference type="Pfam" id="PF13196">
    <property type="entry name" value="DUF4012"/>
    <property type="match status" value="1"/>
</dbReference>
<organism evidence="2 3">
    <name type="scientific">candidate division WWE3 bacterium GW2011_GWA2_46_9</name>
    <dbReference type="NCBI Taxonomy" id="1619111"/>
    <lineage>
        <taxon>Bacteria</taxon>
        <taxon>Katanobacteria</taxon>
    </lineage>
</organism>
<feature type="transmembrane region" description="Helical" evidence="1">
    <location>
        <begin position="17"/>
        <end position="42"/>
    </location>
</feature>
<comment type="caution">
    <text evidence="2">The sequence shown here is derived from an EMBL/GenBank/DDBJ whole genome shotgun (WGS) entry which is preliminary data.</text>
</comment>
<dbReference type="Proteomes" id="UP000033946">
    <property type="component" value="Unassembled WGS sequence"/>
</dbReference>
<gene>
    <name evidence="2" type="ORF">UX69_C0002G0014</name>
</gene>
<evidence type="ECO:0000313" key="2">
    <source>
        <dbReference type="EMBL" id="KKU49412.1"/>
    </source>
</evidence>
<protein>
    <recommendedName>
        <fullName evidence="4">DUF4012 domain-containing protein</fullName>
    </recommendedName>
</protein>
<name>A0A0G1QWX6_UNCKA</name>
<sequence length="609" mass="67500">MNNSVKLVIAFVGKRKWYVAAIAIFVFIYYFLVSPAFSLLMIAKRLPESISPIKETLSGNISGLEISDDLQFLPLELDYFRENVLVKADKSISRLQIFSILPYIGSYITDLDTVSKTSLDLMDISIDLLSSVENLLPDLNLRGWGAADATYEKNVHFVDITTALTQKLPGYKKRLFDINKRLESVDPNKYPQDVNGLRVRDYIIDIKSFSSALITSYDSFVSVVGMIPNLAGETGARNYLVFLVNDKELRPSGGVAVAYGVFTVSGGNLTISKSGDVFVLDEKIAAYFPPASYVNKYTGAGSYLFRDAGYSADFKETARNIQSVWSSLPDYSNIDGVIFLDTHFIASLLEVVGDVEVEGFGSITADNVSEQLQKFFSVVGSRDAQDKQLKGNTSAVLFSIMTKMFSISTQERVELLAKVHEDLNQKHILLYFVDPEVQRVVEEFNLGATVRKHDGDYLYVSNANVGGTGVNLLIDQKVDKVVRYDNNALVSDVTAHYTYISDDPAASVFKNYLRFYVPNGSKLISATGNSGEVGTGSEFGVSYFDTYFELRPREELAITVTYQLPAGLLNKNYTLLVQKQPGAPAIHYEVSASNKIKSFTLDSDTEVKL</sequence>
<evidence type="ECO:0008006" key="4">
    <source>
        <dbReference type="Google" id="ProtNLM"/>
    </source>
</evidence>
<keyword evidence="1" id="KW-1133">Transmembrane helix</keyword>
<evidence type="ECO:0000256" key="1">
    <source>
        <dbReference type="SAM" id="Phobius"/>
    </source>
</evidence>
<keyword evidence="1" id="KW-0812">Transmembrane</keyword>
<proteinExistence type="predicted"/>
<dbReference type="InterPro" id="IPR025101">
    <property type="entry name" value="DUF4012"/>
</dbReference>
<reference evidence="2 3" key="1">
    <citation type="journal article" date="2015" name="Nature">
        <title>rRNA introns, odd ribosomes, and small enigmatic genomes across a large radiation of phyla.</title>
        <authorList>
            <person name="Brown C.T."/>
            <person name="Hug L.A."/>
            <person name="Thomas B.C."/>
            <person name="Sharon I."/>
            <person name="Castelle C.J."/>
            <person name="Singh A."/>
            <person name="Wilkins M.J."/>
            <person name="Williams K.H."/>
            <person name="Banfield J.F."/>
        </authorList>
    </citation>
    <scope>NUCLEOTIDE SEQUENCE [LARGE SCALE GENOMIC DNA]</scope>
</reference>
<dbReference type="EMBL" id="LCNE01000002">
    <property type="protein sequence ID" value="KKU49412.1"/>
    <property type="molecule type" value="Genomic_DNA"/>
</dbReference>